<evidence type="ECO:0000313" key="2">
    <source>
        <dbReference type="Proteomes" id="UP001497522"/>
    </source>
</evidence>
<dbReference type="EMBL" id="OZ023710">
    <property type="protein sequence ID" value="CAK9882916.1"/>
    <property type="molecule type" value="Genomic_DNA"/>
</dbReference>
<gene>
    <name evidence="1" type="ORF">CSSPJE1EN2_LOCUS24167</name>
</gene>
<evidence type="ECO:0000313" key="1">
    <source>
        <dbReference type="EMBL" id="CAK9882916.1"/>
    </source>
</evidence>
<reference evidence="1" key="1">
    <citation type="submission" date="2024-03" db="EMBL/GenBank/DDBJ databases">
        <authorList>
            <consortium name="ELIXIR-Norway"/>
            <consortium name="Elixir Norway"/>
        </authorList>
    </citation>
    <scope>NUCLEOTIDE SEQUENCE</scope>
</reference>
<proteinExistence type="predicted"/>
<accession>A0ABP1C2A9</accession>
<name>A0ABP1C2A9_9BRYO</name>
<organism evidence="1 2">
    <name type="scientific">Sphagnum jensenii</name>
    <dbReference type="NCBI Taxonomy" id="128206"/>
    <lineage>
        <taxon>Eukaryota</taxon>
        <taxon>Viridiplantae</taxon>
        <taxon>Streptophyta</taxon>
        <taxon>Embryophyta</taxon>
        <taxon>Bryophyta</taxon>
        <taxon>Sphagnophytina</taxon>
        <taxon>Sphagnopsida</taxon>
        <taxon>Sphagnales</taxon>
        <taxon>Sphagnaceae</taxon>
        <taxon>Sphagnum</taxon>
    </lineage>
</organism>
<sequence>MVTVEPAPIIVGPVAKAIVYVGAKEGELCVPTVFVVVSMATVELTALIVELVAKASVEEVQVLLPRVLAELVASSPIPCSIPSFPIGTPSTPMLRSSPLPTVSLLLEPREAQLNRPKKLLRFVLT</sequence>
<dbReference type="Proteomes" id="UP001497522">
    <property type="component" value="Chromosome 9"/>
</dbReference>
<keyword evidence="2" id="KW-1185">Reference proteome</keyword>
<protein>
    <submittedName>
        <fullName evidence="1">Uncharacterized protein</fullName>
    </submittedName>
</protein>